<proteinExistence type="inferred from homology"/>
<name>A0AAV2IX90_KNICA</name>
<dbReference type="GO" id="GO:0004222">
    <property type="term" value="F:metalloendopeptidase activity"/>
    <property type="evidence" value="ECO:0007669"/>
    <property type="project" value="InterPro"/>
</dbReference>
<dbReference type="PANTHER" id="PTHR11804:SF84">
    <property type="entry name" value="SACCHAROLYSIN"/>
    <property type="match status" value="1"/>
</dbReference>
<evidence type="ECO:0000256" key="2">
    <source>
        <dbReference type="ARBA" id="ARBA00022670"/>
    </source>
</evidence>
<dbReference type="InterPro" id="IPR024077">
    <property type="entry name" value="Neurolysin/TOP_dom2"/>
</dbReference>
<comment type="similarity">
    <text evidence="1 7">Belongs to the peptidase M3 family.</text>
</comment>
<protein>
    <recommendedName>
        <fullName evidence="8">Peptidase M3A/M3B catalytic domain-containing protein</fullName>
    </recommendedName>
</protein>
<dbReference type="InterPro" id="IPR001567">
    <property type="entry name" value="Pept_M3A_M3B_dom"/>
</dbReference>
<dbReference type="EMBL" id="OZ035823">
    <property type="protein sequence ID" value="CAL1567469.1"/>
    <property type="molecule type" value="Genomic_DNA"/>
</dbReference>
<evidence type="ECO:0000256" key="7">
    <source>
        <dbReference type="RuleBase" id="RU003435"/>
    </source>
</evidence>
<evidence type="ECO:0000313" key="9">
    <source>
        <dbReference type="EMBL" id="CAL1567469.1"/>
    </source>
</evidence>
<evidence type="ECO:0000256" key="6">
    <source>
        <dbReference type="ARBA" id="ARBA00023049"/>
    </source>
</evidence>
<evidence type="ECO:0000256" key="3">
    <source>
        <dbReference type="ARBA" id="ARBA00022723"/>
    </source>
</evidence>
<keyword evidence="5 7" id="KW-0862">Zinc</keyword>
<dbReference type="GO" id="GO:0046872">
    <property type="term" value="F:metal ion binding"/>
    <property type="evidence" value="ECO:0007669"/>
    <property type="project" value="UniProtKB-UniRule"/>
</dbReference>
<dbReference type="GO" id="GO:0006518">
    <property type="term" value="P:peptide metabolic process"/>
    <property type="evidence" value="ECO:0007669"/>
    <property type="project" value="TreeGrafter"/>
</dbReference>
<accession>A0AAV2IX90</accession>
<evidence type="ECO:0000259" key="8">
    <source>
        <dbReference type="Pfam" id="PF01432"/>
    </source>
</evidence>
<dbReference type="PANTHER" id="PTHR11804">
    <property type="entry name" value="PROTEASE M3 THIMET OLIGOPEPTIDASE-RELATED"/>
    <property type="match status" value="1"/>
</dbReference>
<dbReference type="SUPFAM" id="SSF55486">
    <property type="entry name" value="Metalloproteases ('zincins'), catalytic domain"/>
    <property type="match status" value="1"/>
</dbReference>
<keyword evidence="4 7" id="KW-0378">Hydrolase</keyword>
<feature type="domain" description="Peptidase M3A/M3B catalytic" evidence="8">
    <location>
        <begin position="42"/>
        <end position="102"/>
    </location>
</feature>
<sequence>MPPKSHSTSPSLTLCRWYQHARDLWTPGRRIRRSVLWISVERGVSMDMFYARFKKEGIMNPQVGLDYRRFILSPGGCLDTSEMLRRFLGREPKQEAFLLSKGLTVPEATPTAC</sequence>
<keyword evidence="6 7" id="KW-0482">Metalloprotease</keyword>
<keyword evidence="3 7" id="KW-0479">Metal-binding</keyword>
<evidence type="ECO:0000313" key="10">
    <source>
        <dbReference type="Proteomes" id="UP001497482"/>
    </source>
</evidence>
<dbReference type="Gene3D" id="1.10.1370.10">
    <property type="entry name" value="Neurolysin, domain 3"/>
    <property type="match status" value="1"/>
</dbReference>
<dbReference type="Pfam" id="PF01432">
    <property type="entry name" value="Peptidase_M3"/>
    <property type="match status" value="1"/>
</dbReference>
<evidence type="ECO:0000256" key="4">
    <source>
        <dbReference type="ARBA" id="ARBA00022801"/>
    </source>
</evidence>
<evidence type="ECO:0000256" key="1">
    <source>
        <dbReference type="ARBA" id="ARBA00006040"/>
    </source>
</evidence>
<organism evidence="9 10">
    <name type="scientific">Knipowitschia caucasica</name>
    <name type="common">Caucasian dwarf goby</name>
    <name type="synonym">Pomatoschistus caucasicus</name>
    <dbReference type="NCBI Taxonomy" id="637954"/>
    <lineage>
        <taxon>Eukaryota</taxon>
        <taxon>Metazoa</taxon>
        <taxon>Chordata</taxon>
        <taxon>Craniata</taxon>
        <taxon>Vertebrata</taxon>
        <taxon>Euteleostomi</taxon>
        <taxon>Actinopterygii</taxon>
        <taxon>Neopterygii</taxon>
        <taxon>Teleostei</taxon>
        <taxon>Neoteleostei</taxon>
        <taxon>Acanthomorphata</taxon>
        <taxon>Gobiaria</taxon>
        <taxon>Gobiiformes</taxon>
        <taxon>Gobioidei</taxon>
        <taxon>Gobiidae</taxon>
        <taxon>Gobiinae</taxon>
        <taxon>Knipowitschia</taxon>
    </lineage>
</organism>
<gene>
    <name evidence="9" type="ORF">KC01_LOCUS275</name>
</gene>
<dbReference type="GO" id="GO:0005758">
    <property type="term" value="C:mitochondrial intermembrane space"/>
    <property type="evidence" value="ECO:0007669"/>
    <property type="project" value="TreeGrafter"/>
</dbReference>
<dbReference type="Proteomes" id="UP001497482">
    <property type="component" value="Chromosome 1"/>
</dbReference>
<keyword evidence="2 7" id="KW-0645">Protease</keyword>
<dbReference type="InterPro" id="IPR045090">
    <property type="entry name" value="Pept_M3A_M3B"/>
</dbReference>
<comment type="cofactor">
    <cofactor evidence="7">
        <name>Zn(2+)</name>
        <dbReference type="ChEBI" id="CHEBI:29105"/>
    </cofactor>
    <text evidence="7">Binds 1 zinc ion.</text>
</comment>
<dbReference type="GO" id="GO:0006508">
    <property type="term" value="P:proteolysis"/>
    <property type="evidence" value="ECO:0007669"/>
    <property type="project" value="UniProtKB-KW"/>
</dbReference>
<evidence type="ECO:0000256" key="5">
    <source>
        <dbReference type="ARBA" id="ARBA00022833"/>
    </source>
</evidence>
<dbReference type="AlphaFoldDB" id="A0AAV2IX90"/>
<keyword evidence="10" id="KW-1185">Reference proteome</keyword>
<reference evidence="9 10" key="1">
    <citation type="submission" date="2024-04" db="EMBL/GenBank/DDBJ databases">
        <authorList>
            <person name="Waldvogel A.-M."/>
            <person name="Schoenle A."/>
        </authorList>
    </citation>
    <scope>NUCLEOTIDE SEQUENCE [LARGE SCALE GENOMIC DNA]</scope>
</reference>